<gene>
    <name evidence="3" type="ORF">CRG98_022147</name>
</gene>
<evidence type="ECO:0000256" key="1">
    <source>
        <dbReference type="SAM" id="MobiDB-lite"/>
    </source>
</evidence>
<feature type="region of interest" description="Disordered" evidence="1">
    <location>
        <begin position="184"/>
        <end position="229"/>
    </location>
</feature>
<reference evidence="3 4" key="1">
    <citation type="submission" date="2017-11" db="EMBL/GenBank/DDBJ databases">
        <title>De-novo sequencing of pomegranate (Punica granatum L.) genome.</title>
        <authorList>
            <person name="Akparov Z."/>
            <person name="Amiraslanov A."/>
            <person name="Hajiyeva S."/>
            <person name="Abbasov M."/>
            <person name="Kaur K."/>
            <person name="Hamwieh A."/>
            <person name="Solovyev V."/>
            <person name="Salamov A."/>
            <person name="Braich B."/>
            <person name="Kosarev P."/>
            <person name="Mahmoud A."/>
            <person name="Hajiyev E."/>
            <person name="Babayeva S."/>
            <person name="Izzatullayeva V."/>
            <person name="Mammadov A."/>
            <person name="Mammadov A."/>
            <person name="Sharifova S."/>
            <person name="Ojaghi J."/>
            <person name="Eynullazada K."/>
            <person name="Bayramov B."/>
            <person name="Abdulazimova A."/>
            <person name="Shahmuradov I."/>
        </authorList>
    </citation>
    <scope>NUCLEOTIDE SEQUENCE [LARGE SCALE GENOMIC DNA]</scope>
    <source>
        <strain evidence="4">cv. AG2017</strain>
        <tissue evidence="3">Leaf</tissue>
    </source>
</reference>
<proteinExistence type="predicted"/>
<name>A0A2I0JPT3_PUNGR</name>
<accession>A0A2I0JPT3</accession>
<protein>
    <submittedName>
        <fullName evidence="3">Uncharacterized protein</fullName>
    </submittedName>
</protein>
<dbReference type="Proteomes" id="UP000233551">
    <property type="component" value="Unassembled WGS sequence"/>
</dbReference>
<comment type="caution">
    <text evidence="3">The sequence shown here is derived from an EMBL/GenBank/DDBJ whole genome shotgun (WGS) entry which is preliminary data.</text>
</comment>
<sequence length="265" mass="28291">MNSVSLAFIAFLLLASVALVSVVSLENSSSQERDHEDHGFSTIVPRELMCDSSGRACTHKAVRALGKGKPNLQTLADSLRSKRGKPSAGISSATCLVGYVTAYGMGVWVVFISNSACAKAIPQWQLPAVERVVSGAYCRAMSCCISGAVVGHFLGLERSGKLKGYDLLACLVTALLEKMEMEKKDGKLEGSSPLEPSGSRAGNSKTSEPPEPPSSVDDGTTAGSAISTERDKRIIIKERMSRLNARIETLNSCSWFLNEACERSI</sequence>
<dbReference type="EMBL" id="PGOL01001505">
    <property type="protein sequence ID" value="PKI57496.1"/>
    <property type="molecule type" value="Genomic_DNA"/>
</dbReference>
<feature type="signal peptide" evidence="2">
    <location>
        <begin position="1"/>
        <end position="22"/>
    </location>
</feature>
<evidence type="ECO:0000313" key="3">
    <source>
        <dbReference type="EMBL" id="PKI57496.1"/>
    </source>
</evidence>
<dbReference type="PANTHER" id="PTHR47652">
    <property type="entry name" value="MITOCHONDRIAL IMPORT INNER MEMBRANE TRANSLOCASE SUBUNIT TIM44"/>
    <property type="match status" value="1"/>
</dbReference>
<evidence type="ECO:0000313" key="4">
    <source>
        <dbReference type="Proteomes" id="UP000233551"/>
    </source>
</evidence>
<evidence type="ECO:0000256" key="2">
    <source>
        <dbReference type="SAM" id="SignalP"/>
    </source>
</evidence>
<dbReference type="AlphaFoldDB" id="A0A2I0JPT3"/>
<keyword evidence="4" id="KW-1185">Reference proteome</keyword>
<feature type="compositionally biased region" description="Polar residues" evidence="1">
    <location>
        <begin position="217"/>
        <end position="227"/>
    </location>
</feature>
<dbReference type="STRING" id="22663.A0A2I0JPT3"/>
<organism evidence="3 4">
    <name type="scientific">Punica granatum</name>
    <name type="common">Pomegranate</name>
    <dbReference type="NCBI Taxonomy" id="22663"/>
    <lineage>
        <taxon>Eukaryota</taxon>
        <taxon>Viridiplantae</taxon>
        <taxon>Streptophyta</taxon>
        <taxon>Embryophyta</taxon>
        <taxon>Tracheophyta</taxon>
        <taxon>Spermatophyta</taxon>
        <taxon>Magnoliopsida</taxon>
        <taxon>eudicotyledons</taxon>
        <taxon>Gunneridae</taxon>
        <taxon>Pentapetalae</taxon>
        <taxon>rosids</taxon>
        <taxon>malvids</taxon>
        <taxon>Myrtales</taxon>
        <taxon>Lythraceae</taxon>
        <taxon>Punica</taxon>
    </lineage>
</organism>
<feature type="chain" id="PRO_5014119467" evidence="2">
    <location>
        <begin position="23"/>
        <end position="265"/>
    </location>
</feature>
<keyword evidence="2" id="KW-0732">Signal</keyword>
<dbReference type="PANTHER" id="PTHR47652:SF3">
    <property type="entry name" value="MITOCHONDRIAL IMPORT INNER MEMBRANE TRANSLOCASE SUBUNIT TIM44"/>
    <property type="match status" value="1"/>
</dbReference>